<keyword evidence="2" id="KW-1185">Reference proteome</keyword>
<gene>
    <name evidence="1" type="ORF">M0R45_010764</name>
</gene>
<evidence type="ECO:0008006" key="3">
    <source>
        <dbReference type="Google" id="ProtNLM"/>
    </source>
</evidence>
<dbReference type="EMBL" id="JBEDUW010000002">
    <property type="protein sequence ID" value="KAK9945239.1"/>
    <property type="molecule type" value="Genomic_DNA"/>
</dbReference>
<evidence type="ECO:0000313" key="1">
    <source>
        <dbReference type="EMBL" id="KAK9945239.1"/>
    </source>
</evidence>
<comment type="caution">
    <text evidence="1">The sequence shown here is derived from an EMBL/GenBank/DDBJ whole genome shotgun (WGS) entry which is preliminary data.</text>
</comment>
<proteinExistence type="predicted"/>
<protein>
    <recommendedName>
        <fullName evidence="3">NADH dehydrogenase subunit 6</fullName>
    </recommendedName>
</protein>
<accession>A0AAW1YAI5</accession>
<name>A0AAW1YAI5_RUBAR</name>
<dbReference type="Proteomes" id="UP001457282">
    <property type="component" value="Unassembled WGS sequence"/>
</dbReference>
<organism evidence="1 2">
    <name type="scientific">Rubus argutus</name>
    <name type="common">Southern blackberry</name>
    <dbReference type="NCBI Taxonomy" id="59490"/>
    <lineage>
        <taxon>Eukaryota</taxon>
        <taxon>Viridiplantae</taxon>
        <taxon>Streptophyta</taxon>
        <taxon>Embryophyta</taxon>
        <taxon>Tracheophyta</taxon>
        <taxon>Spermatophyta</taxon>
        <taxon>Magnoliopsida</taxon>
        <taxon>eudicotyledons</taxon>
        <taxon>Gunneridae</taxon>
        <taxon>Pentapetalae</taxon>
        <taxon>rosids</taxon>
        <taxon>fabids</taxon>
        <taxon>Rosales</taxon>
        <taxon>Rosaceae</taxon>
        <taxon>Rosoideae</taxon>
        <taxon>Rosoideae incertae sedis</taxon>
        <taxon>Rubus</taxon>
    </lineage>
</organism>
<evidence type="ECO:0000313" key="2">
    <source>
        <dbReference type="Proteomes" id="UP001457282"/>
    </source>
</evidence>
<reference evidence="1 2" key="1">
    <citation type="journal article" date="2023" name="G3 (Bethesda)">
        <title>A chromosome-length genome assembly and annotation of blackberry (Rubus argutus, cv. 'Hillquist').</title>
        <authorList>
            <person name="Bruna T."/>
            <person name="Aryal R."/>
            <person name="Dudchenko O."/>
            <person name="Sargent D.J."/>
            <person name="Mead D."/>
            <person name="Buti M."/>
            <person name="Cavallini A."/>
            <person name="Hytonen T."/>
            <person name="Andres J."/>
            <person name="Pham M."/>
            <person name="Weisz D."/>
            <person name="Mascagni F."/>
            <person name="Usai G."/>
            <person name="Natali L."/>
            <person name="Bassil N."/>
            <person name="Fernandez G.E."/>
            <person name="Lomsadze A."/>
            <person name="Armour M."/>
            <person name="Olukolu B."/>
            <person name="Poorten T."/>
            <person name="Britton C."/>
            <person name="Davik J."/>
            <person name="Ashrafi H."/>
            <person name="Aiden E.L."/>
            <person name="Borodovsky M."/>
            <person name="Worthington M."/>
        </authorList>
    </citation>
    <scope>NUCLEOTIDE SEQUENCE [LARGE SCALE GENOMIC DNA]</scope>
    <source>
        <strain evidence="1">PI 553951</strain>
    </source>
</reference>
<dbReference type="AlphaFoldDB" id="A0AAW1YAI5"/>
<sequence>MCCREEGEFAGHSDFEEYGMALWAVGFWKLDGGDFWLCTVRLVLYEVGWIEALWRIGEGIVILIVELIVDRWGYDGHGEVNG</sequence>